<dbReference type="EMBL" id="FNCN01000025">
    <property type="protein sequence ID" value="SDH89056.1"/>
    <property type="molecule type" value="Genomic_DNA"/>
</dbReference>
<keyword evidence="1" id="KW-0472">Membrane</keyword>
<feature type="transmembrane region" description="Helical" evidence="1">
    <location>
        <begin position="41"/>
        <end position="59"/>
    </location>
</feature>
<sequence length="155" mass="15871">MRHFVGLLIGLVVTAATLVGGGWAMAEVVAAGSGTGPSARLATGLGVMAAVGLLLGVVVASRISPVASFVPSMVLLSWTVVYALDATRAVSFVPTEASVHQVLVTAGQADLAMLRSGVFALLGVLLFMPVLIPSRWSPSRRDGDEDEGSAEGAYY</sequence>
<organism evidence="2 3">
    <name type="scientific">Sinosporangium album</name>
    <dbReference type="NCBI Taxonomy" id="504805"/>
    <lineage>
        <taxon>Bacteria</taxon>
        <taxon>Bacillati</taxon>
        <taxon>Actinomycetota</taxon>
        <taxon>Actinomycetes</taxon>
        <taxon>Streptosporangiales</taxon>
        <taxon>Streptosporangiaceae</taxon>
        <taxon>Sinosporangium</taxon>
    </lineage>
</organism>
<dbReference type="Proteomes" id="UP000198923">
    <property type="component" value="Unassembled WGS sequence"/>
</dbReference>
<name>A0A1G8G479_9ACTN</name>
<dbReference type="AlphaFoldDB" id="A0A1G8G479"/>
<evidence type="ECO:0000313" key="2">
    <source>
        <dbReference type="EMBL" id="SDH89056.1"/>
    </source>
</evidence>
<gene>
    <name evidence="2" type="ORF">SAMN05421505_12575</name>
</gene>
<dbReference type="RefSeq" id="WP_093173171.1">
    <property type="nucleotide sequence ID" value="NZ_FNCN01000025.1"/>
</dbReference>
<accession>A0A1G8G479</accession>
<keyword evidence="1" id="KW-0812">Transmembrane</keyword>
<evidence type="ECO:0000313" key="3">
    <source>
        <dbReference type="Proteomes" id="UP000198923"/>
    </source>
</evidence>
<evidence type="ECO:0000256" key="1">
    <source>
        <dbReference type="SAM" id="Phobius"/>
    </source>
</evidence>
<feature type="transmembrane region" description="Helical" evidence="1">
    <location>
        <begin position="66"/>
        <end position="84"/>
    </location>
</feature>
<reference evidence="2 3" key="1">
    <citation type="submission" date="2016-10" db="EMBL/GenBank/DDBJ databases">
        <authorList>
            <person name="de Groot N.N."/>
        </authorList>
    </citation>
    <scope>NUCLEOTIDE SEQUENCE [LARGE SCALE GENOMIC DNA]</scope>
    <source>
        <strain evidence="2 3">CPCC 201354</strain>
    </source>
</reference>
<dbReference type="OrthoDB" id="3544084at2"/>
<keyword evidence="1" id="KW-1133">Transmembrane helix</keyword>
<protein>
    <submittedName>
        <fullName evidence="2">Uncharacterized protein</fullName>
    </submittedName>
</protein>
<proteinExistence type="predicted"/>
<keyword evidence="3" id="KW-1185">Reference proteome</keyword>
<feature type="transmembrane region" description="Helical" evidence="1">
    <location>
        <begin position="112"/>
        <end position="132"/>
    </location>
</feature>